<organism evidence="1 2">
    <name type="scientific">Achromobacter pulmonis</name>
    <dbReference type="NCBI Taxonomy" id="1389932"/>
    <lineage>
        <taxon>Bacteria</taxon>
        <taxon>Pseudomonadati</taxon>
        <taxon>Pseudomonadota</taxon>
        <taxon>Betaproteobacteria</taxon>
        <taxon>Burkholderiales</taxon>
        <taxon>Alcaligenaceae</taxon>
        <taxon>Achromobacter</taxon>
    </lineage>
</organism>
<dbReference type="RefSeq" id="WP_244957902.1">
    <property type="nucleotide sequence ID" value="NZ_CADIJV010000023.1"/>
</dbReference>
<reference evidence="1 2" key="1">
    <citation type="submission" date="2020-04" db="EMBL/GenBank/DDBJ databases">
        <authorList>
            <person name="De Canck E."/>
        </authorList>
    </citation>
    <scope>NUCLEOTIDE SEQUENCE [LARGE SCALE GENOMIC DNA]</scope>
    <source>
        <strain evidence="1 2">LMG 26788</strain>
    </source>
</reference>
<evidence type="ECO:0008006" key="3">
    <source>
        <dbReference type="Google" id="ProtNLM"/>
    </source>
</evidence>
<dbReference type="SUPFAM" id="SSF48452">
    <property type="entry name" value="TPR-like"/>
    <property type="match status" value="1"/>
</dbReference>
<keyword evidence="2" id="KW-1185">Reference proteome</keyword>
<dbReference type="Proteomes" id="UP000494203">
    <property type="component" value="Unassembled WGS sequence"/>
</dbReference>
<protein>
    <recommendedName>
        <fullName evidence="3">Tetratricopeptide repeat protein</fullName>
    </recommendedName>
</protein>
<gene>
    <name evidence="1" type="ORF">LMG26788_04370</name>
</gene>
<proteinExistence type="predicted"/>
<evidence type="ECO:0000313" key="1">
    <source>
        <dbReference type="EMBL" id="CAB3902849.1"/>
    </source>
</evidence>
<dbReference type="Pfam" id="PF14559">
    <property type="entry name" value="TPR_19"/>
    <property type="match status" value="1"/>
</dbReference>
<dbReference type="AlphaFoldDB" id="A0A6S7EAN5"/>
<accession>A0A6S7EAN5</accession>
<name>A0A6S7EAN5_9BURK</name>
<evidence type="ECO:0000313" key="2">
    <source>
        <dbReference type="Proteomes" id="UP000494203"/>
    </source>
</evidence>
<dbReference type="Gene3D" id="1.25.40.10">
    <property type="entry name" value="Tetratricopeptide repeat domain"/>
    <property type="match status" value="1"/>
</dbReference>
<dbReference type="InterPro" id="IPR011990">
    <property type="entry name" value="TPR-like_helical_dom_sf"/>
</dbReference>
<dbReference type="EMBL" id="CADIKZ010000013">
    <property type="protein sequence ID" value="CAB3902849.1"/>
    <property type="molecule type" value="Genomic_DNA"/>
</dbReference>
<sequence length="154" mass="15982">MNDRVEAGSAAAVSDETAFVLDADDARVLTEVGFLAAGRGDVARADVIFQALRALRPGRAYPWLGLAVARLNAGRADEAVRLLEQGEASAAAERGLLAAWRGLALQLAGRTAESTRLLQACAQGGEGAEGIALARSLLGLPAEMNDDPSRVNKS</sequence>